<evidence type="ECO:0000313" key="1">
    <source>
        <dbReference type="EMBL" id="PIP85593.1"/>
    </source>
</evidence>
<organism evidence="1 2">
    <name type="scientific">Candidatus Collierbacteria bacterium CG22_combo_CG10-13_8_21_14_all_43_12</name>
    <dbReference type="NCBI Taxonomy" id="1974537"/>
    <lineage>
        <taxon>Bacteria</taxon>
        <taxon>Candidatus Collieribacteriota</taxon>
    </lineage>
</organism>
<dbReference type="EMBL" id="PCTR01000109">
    <property type="protein sequence ID" value="PIP85593.1"/>
    <property type="molecule type" value="Genomic_DNA"/>
</dbReference>
<evidence type="ECO:0000313" key="2">
    <source>
        <dbReference type="Proteomes" id="UP000231136"/>
    </source>
</evidence>
<accession>A0A2H0DTU6</accession>
<dbReference type="InterPro" id="IPR011055">
    <property type="entry name" value="Dup_hybrid_motif"/>
</dbReference>
<proteinExistence type="predicted"/>
<name>A0A2H0DTU6_9BACT</name>
<sequence>NVSKGQTIATLISGQSCNSNGKHLHFIVQEGGSTVNPFSKLRSVDSVNDSNGDAFNPSGSWDWPLSPTIYLHQGFGNTWFVRTYSWYPTHDGIDITGSSDYVTAVEDGTLYKGSY</sequence>
<feature type="non-terminal residue" evidence="1">
    <location>
        <position position="1"/>
    </location>
</feature>
<reference evidence="1 2" key="1">
    <citation type="submission" date="2017-09" db="EMBL/GenBank/DDBJ databases">
        <title>Depth-based differentiation of microbial function through sediment-hosted aquifers and enrichment of novel symbionts in the deep terrestrial subsurface.</title>
        <authorList>
            <person name="Probst A.J."/>
            <person name="Ladd B."/>
            <person name="Jarett J.K."/>
            <person name="Geller-Mcgrath D.E."/>
            <person name="Sieber C.M."/>
            <person name="Emerson J.B."/>
            <person name="Anantharaman K."/>
            <person name="Thomas B.C."/>
            <person name="Malmstrom R."/>
            <person name="Stieglmeier M."/>
            <person name="Klingl A."/>
            <person name="Woyke T."/>
            <person name="Ryan C.M."/>
            <person name="Banfield J.F."/>
        </authorList>
    </citation>
    <scope>NUCLEOTIDE SEQUENCE [LARGE SCALE GENOMIC DNA]</scope>
    <source>
        <strain evidence="1">CG22_combo_CG10-13_8_21_14_all_43_12</strain>
    </source>
</reference>
<gene>
    <name evidence="1" type="ORF">COW83_03435</name>
</gene>
<feature type="non-terminal residue" evidence="1">
    <location>
        <position position="115"/>
    </location>
</feature>
<protein>
    <recommendedName>
        <fullName evidence="3">Peptidase M23 domain-containing protein</fullName>
    </recommendedName>
</protein>
<dbReference type="Gene3D" id="2.70.70.10">
    <property type="entry name" value="Glucose Permease (Domain IIA)"/>
    <property type="match status" value="2"/>
</dbReference>
<dbReference type="Proteomes" id="UP000231136">
    <property type="component" value="Unassembled WGS sequence"/>
</dbReference>
<evidence type="ECO:0008006" key="3">
    <source>
        <dbReference type="Google" id="ProtNLM"/>
    </source>
</evidence>
<comment type="caution">
    <text evidence="1">The sequence shown here is derived from an EMBL/GenBank/DDBJ whole genome shotgun (WGS) entry which is preliminary data.</text>
</comment>
<dbReference type="AlphaFoldDB" id="A0A2H0DTU6"/>